<dbReference type="EMBL" id="WJYN01000004">
    <property type="protein sequence ID" value="MRS99560.1"/>
    <property type="molecule type" value="Genomic_DNA"/>
</dbReference>
<sequence>MSATVANIRMNPDKVIVDDVTLPGGAGRPGPTASGAIEPIGTMALGTALVAGQAIEAHQDTVVRGTRSTALRMKIACADDKPFTTIDHDAKKRPIADGIPARINGGKTFSGVVAQYPPGQKPCRSTRLPVCM</sequence>
<dbReference type="InterPro" id="IPR036148">
    <property type="entry name" value="MmgE/PrpD_sf"/>
</dbReference>
<dbReference type="Proteomes" id="UP000441032">
    <property type="component" value="Unassembled WGS sequence"/>
</dbReference>
<evidence type="ECO:0000313" key="1">
    <source>
        <dbReference type="EMBL" id="MRS99560.1"/>
    </source>
</evidence>
<organism evidence="1 2">
    <name type="scientific">Ralstonia pickettii</name>
    <name type="common">Burkholderia pickettii</name>
    <dbReference type="NCBI Taxonomy" id="329"/>
    <lineage>
        <taxon>Bacteria</taxon>
        <taxon>Pseudomonadati</taxon>
        <taxon>Pseudomonadota</taxon>
        <taxon>Betaproteobacteria</taxon>
        <taxon>Burkholderiales</taxon>
        <taxon>Burkholderiaceae</taxon>
        <taxon>Ralstonia</taxon>
    </lineage>
</organism>
<dbReference type="Gene3D" id="1.10.4100.10">
    <property type="entry name" value="2-methylcitrate dehydratase PrpD"/>
    <property type="match status" value="1"/>
</dbReference>
<name>A0A7X2LB53_RALPI</name>
<dbReference type="GO" id="GO:0016829">
    <property type="term" value="F:lyase activity"/>
    <property type="evidence" value="ECO:0007669"/>
    <property type="project" value="InterPro"/>
</dbReference>
<dbReference type="SUPFAM" id="SSF103378">
    <property type="entry name" value="2-methylcitrate dehydratase PrpD"/>
    <property type="match status" value="1"/>
</dbReference>
<comment type="caution">
    <text evidence="1">The sequence shown here is derived from an EMBL/GenBank/DDBJ whole genome shotgun (WGS) entry which is preliminary data.</text>
</comment>
<protein>
    <submittedName>
        <fullName evidence="1">2-methylcitrate dehydratase</fullName>
    </submittedName>
</protein>
<dbReference type="InterPro" id="IPR042188">
    <property type="entry name" value="MmgE/PrpD_sf_2"/>
</dbReference>
<dbReference type="Gene3D" id="3.30.1330.120">
    <property type="entry name" value="2-methylcitrate dehydratase PrpD"/>
    <property type="match status" value="1"/>
</dbReference>
<evidence type="ECO:0000313" key="2">
    <source>
        <dbReference type="Proteomes" id="UP000441032"/>
    </source>
</evidence>
<accession>A0A7X2LB53</accession>
<dbReference type="InterPro" id="IPR042183">
    <property type="entry name" value="MmgE/PrpD_sf_1"/>
</dbReference>
<gene>
    <name evidence="1" type="ORF">GJQ57_12980</name>
</gene>
<reference evidence="1 2" key="1">
    <citation type="submission" date="2019-11" db="EMBL/GenBank/DDBJ databases">
        <title>Phenotypic characterization of an OXA-22 and OXA-60 co-producing Ralstonia pickettii clinical strain.</title>
        <authorList>
            <person name="He F."/>
        </authorList>
    </citation>
    <scope>NUCLEOTIDE SEQUENCE [LARGE SCALE GENOMIC DNA]</scope>
    <source>
        <strain evidence="1 2">PSLESD1</strain>
    </source>
</reference>
<proteinExistence type="predicted"/>
<dbReference type="RefSeq" id="WP_154207090.1">
    <property type="nucleotide sequence ID" value="NZ_CP104381.1"/>
</dbReference>
<dbReference type="AlphaFoldDB" id="A0A7X2LB53"/>